<dbReference type="Pfam" id="PF00400">
    <property type="entry name" value="WD40"/>
    <property type="match status" value="3"/>
</dbReference>
<dbReference type="OrthoDB" id="538223at2759"/>
<keyword evidence="6" id="KW-1185">Reference proteome</keyword>
<dbReference type="Gene3D" id="2.130.10.10">
    <property type="entry name" value="YVTN repeat-like/Quinoprotein amine dehydrogenase"/>
    <property type="match status" value="1"/>
</dbReference>
<dbReference type="SMART" id="SM00320">
    <property type="entry name" value="WD40"/>
    <property type="match status" value="3"/>
</dbReference>
<reference evidence="5" key="2">
    <citation type="submission" date="2014-03" db="EMBL/GenBank/DDBJ databases">
        <title>The whipworm genome and dual-species transcriptomics of an intimate host-pathogen interaction.</title>
        <authorList>
            <person name="Foth B.J."/>
            <person name="Tsai I.J."/>
            <person name="Reid A.J."/>
            <person name="Bancroft A.J."/>
            <person name="Nichol S."/>
            <person name="Tracey A."/>
            <person name="Holroyd N."/>
            <person name="Cotton J.A."/>
            <person name="Stanley E.J."/>
            <person name="Zarowiecki M."/>
            <person name="Liu J.Z."/>
            <person name="Huckvale T."/>
            <person name="Cooper P.J."/>
            <person name="Grencis R.K."/>
            <person name="Berriman M."/>
        </authorList>
    </citation>
    <scope>NUCLEOTIDE SEQUENCE [LARGE SCALE GENOMIC DNA]</scope>
</reference>
<reference evidence="5" key="1">
    <citation type="submission" date="2014-01" db="EMBL/GenBank/DDBJ databases">
        <authorList>
            <person name="Aslett M."/>
        </authorList>
    </citation>
    <scope>NUCLEOTIDE SEQUENCE</scope>
</reference>
<gene>
    <name evidence="5" type="ORF">TTRE_0000574201</name>
</gene>
<evidence type="ECO:0000313" key="6">
    <source>
        <dbReference type="Proteomes" id="UP000030665"/>
    </source>
</evidence>
<feature type="repeat" description="WD" evidence="4">
    <location>
        <begin position="17"/>
        <end position="62"/>
    </location>
</feature>
<evidence type="ECO:0000313" key="5">
    <source>
        <dbReference type="EMBL" id="CDW57450.1"/>
    </source>
</evidence>
<protein>
    <submittedName>
        <fullName evidence="5">WD40 domain containing protein</fullName>
    </submittedName>
</protein>
<dbReference type="EMBL" id="HG806165">
    <property type="protein sequence ID" value="CDW57450.1"/>
    <property type="molecule type" value="Genomic_DNA"/>
</dbReference>
<dbReference type="GO" id="GO:0000209">
    <property type="term" value="P:protein polyubiquitination"/>
    <property type="evidence" value="ECO:0007669"/>
    <property type="project" value="TreeGrafter"/>
</dbReference>
<organism evidence="5 6">
    <name type="scientific">Trichuris trichiura</name>
    <name type="common">Whipworm</name>
    <name type="synonym">Trichocephalus trichiurus</name>
    <dbReference type="NCBI Taxonomy" id="36087"/>
    <lineage>
        <taxon>Eukaryota</taxon>
        <taxon>Metazoa</taxon>
        <taxon>Ecdysozoa</taxon>
        <taxon>Nematoda</taxon>
        <taxon>Enoplea</taxon>
        <taxon>Dorylaimia</taxon>
        <taxon>Trichinellida</taxon>
        <taxon>Trichuridae</taxon>
        <taxon>Trichuris</taxon>
    </lineage>
</organism>
<name>A0A077ZFK6_TRITR</name>
<dbReference type="PROSITE" id="PS50294">
    <property type="entry name" value="WD_REPEATS_REGION"/>
    <property type="match status" value="1"/>
</dbReference>
<dbReference type="PANTHER" id="PTHR15622:SF2">
    <property type="entry name" value="U4_U6 SMALL NUCLEAR RIBONUCLEOPROTEIN PRP4"/>
    <property type="match status" value="1"/>
</dbReference>
<evidence type="ECO:0000256" key="4">
    <source>
        <dbReference type="PROSITE-ProRule" id="PRU00221"/>
    </source>
</evidence>
<keyword evidence="3" id="KW-0833">Ubl conjugation pathway</keyword>
<dbReference type="AlphaFoldDB" id="A0A077ZFK6"/>
<evidence type="ECO:0000256" key="1">
    <source>
        <dbReference type="ARBA" id="ARBA00022574"/>
    </source>
</evidence>
<evidence type="ECO:0000256" key="3">
    <source>
        <dbReference type="ARBA" id="ARBA00022786"/>
    </source>
</evidence>
<accession>A0A077ZFK6</accession>
<dbReference type="SUPFAM" id="SSF50978">
    <property type="entry name" value="WD40 repeat-like"/>
    <property type="match status" value="1"/>
</dbReference>
<sequence>MEAKYQFCSLGKLLVELLDHRYAIEKLAFSPRNSVWHSLLLSCSGDSTLKLWDLYDGGNMYRTLKDHLSGEHVLCCAWSSNGRWAASGGTDHRLIVWRTNCWCSPHSSYRLGSCVIDCDFSPDSALLVSCSCDSMAIVFDHVNNYPLVTLP</sequence>
<dbReference type="PROSITE" id="PS00678">
    <property type="entry name" value="WD_REPEATS_1"/>
    <property type="match status" value="1"/>
</dbReference>
<dbReference type="InterPro" id="IPR019775">
    <property type="entry name" value="WD40_repeat_CS"/>
</dbReference>
<dbReference type="InterPro" id="IPR051983">
    <property type="entry name" value="WSB_SOCS-box_domain"/>
</dbReference>
<dbReference type="Proteomes" id="UP000030665">
    <property type="component" value="Unassembled WGS sequence"/>
</dbReference>
<keyword evidence="1 4" id="KW-0853">WD repeat</keyword>
<dbReference type="STRING" id="36087.A0A077ZFK6"/>
<dbReference type="InterPro" id="IPR036322">
    <property type="entry name" value="WD40_repeat_dom_sf"/>
</dbReference>
<dbReference type="InterPro" id="IPR001680">
    <property type="entry name" value="WD40_rpt"/>
</dbReference>
<dbReference type="InterPro" id="IPR015943">
    <property type="entry name" value="WD40/YVTN_repeat-like_dom_sf"/>
</dbReference>
<dbReference type="PROSITE" id="PS50082">
    <property type="entry name" value="WD_REPEATS_2"/>
    <property type="match status" value="1"/>
</dbReference>
<evidence type="ECO:0000256" key="2">
    <source>
        <dbReference type="ARBA" id="ARBA00022737"/>
    </source>
</evidence>
<keyword evidence="2" id="KW-0677">Repeat</keyword>
<proteinExistence type="predicted"/>
<dbReference type="PANTHER" id="PTHR15622">
    <property type="entry name" value="WD40 REPEAT PROTEIN"/>
    <property type="match status" value="1"/>
</dbReference>